<dbReference type="CDD" id="cd05251">
    <property type="entry name" value="NmrA_like_SDR_a"/>
    <property type="match status" value="1"/>
</dbReference>
<dbReference type="InterPro" id="IPR051164">
    <property type="entry name" value="NmrA-like_oxidored"/>
</dbReference>
<feature type="domain" description="NmrA-like" evidence="3">
    <location>
        <begin position="14"/>
        <end position="266"/>
    </location>
</feature>
<dbReference type="Proteomes" id="UP000515511">
    <property type="component" value="Chromosome"/>
</dbReference>
<sequence>MSTERTPSADPLFAVVGATGQQGGSVVDALLERGARVRALVRDPDAPAAQRLAERGVELSPGELDDAASLDRFFAGVDGAFAMTTPRGGIEHETASGIAAADAAARAGVPHFVFSSVGGAERHTGIPHFESKRRVEEHLDALGLHRTIIRPVFFMDNLAARSVSVEDGAVVVRMALPPHVPLEMVAVRDIGRVAAAILLGGTSVEGSTLEIAGDRLTGDDIAEAIGLHAGLPARYEALPLEAVASFGDMAQMFRWFAETPAYQADFATTRELDPEVLDLNAWLAQSGWMPGEASSRRRG</sequence>
<keyword evidence="2" id="KW-0521">NADP</keyword>
<gene>
    <name evidence="4" type="ORF">F1C12_15655</name>
</gene>
<evidence type="ECO:0000313" key="4">
    <source>
        <dbReference type="EMBL" id="QNE36406.1"/>
    </source>
</evidence>
<dbReference type="AlphaFoldDB" id="A0A7G6YD41"/>
<evidence type="ECO:0000259" key="3">
    <source>
        <dbReference type="Pfam" id="PF05368"/>
    </source>
</evidence>
<dbReference type="PANTHER" id="PTHR42748:SF7">
    <property type="entry name" value="NMRA LIKE REDOX SENSOR 1-RELATED"/>
    <property type="match status" value="1"/>
</dbReference>
<dbReference type="PANTHER" id="PTHR42748">
    <property type="entry name" value="NITROGEN METABOLITE REPRESSION PROTEIN NMRA FAMILY MEMBER"/>
    <property type="match status" value="1"/>
</dbReference>
<organism evidence="4 5">
    <name type="scientific">Leifsonia shinshuensis</name>
    <dbReference type="NCBI Taxonomy" id="150026"/>
    <lineage>
        <taxon>Bacteria</taxon>
        <taxon>Bacillati</taxon>
        <taxon>Actinomycetota</taxon>
        <taxon>Actinomycetes</taxon>
        <taxon>Micrococcales</taxon>
        <taxon>Microbacteriaceae</taxon>
        <taxon>Leifsonia</taxon>
    </lineage>
</organism>
<evidence type="ECO:0000256" key="1">
    <source>
        <dbReference type="ARBA" id="ARBA00006328"/>
    </source>
</evidence>
<dbReference type="Pfam" id="PF05368">
    <property type="entry name" value="NmrA"/>
    <property type="match status" value="1"/>
</dbReference>
<reference evidence="5" key="1">
    <citation type="submission" date="2019-09" db="EMBL/GenBank/DDBJ databases">
        <title>Antimicrobial potential of Antarctic Bacteria.</title>
        <authorList>
            <person name="Benaud N."/>
            <person name="Edwards R.J."/>
            <person name="Ferrari B.C."/>
        </authorList>
    </citation>
    <scope>NUCLEOTIDE SEQUENCE [LARGE SCALE GENOMIC DNA]</scope>
    <source>
        <strain evidence="5">INR9</strain>
    </source>
</reference>
<accession>A0A7G6YD41</accession>
<evidence type="ECO:0000256" key="2">
    <source>
        <dbReference type="ARBA" id="ARBA00022857"/>
    </source>
</evidence>
<dbReference type="RefSeq" id="WP_185275843.1">
    <property type="nucleotide sequence ID" value="NZ_CP043641.1"/>
</dbReference>
<proteinExistence type="inferred from homology"/>
<dbReference type="SUPFAM" id="SSF51735">
    <property type="entry name" value="NAD(P)-binding Rossmann-fold domains"/>
    <property type="match status" value="1"/>
</dbReference>
<evidence type="ECO:0000313" key="5">
    <source>
        <dbReference type="Proteomes" id="UP000515511"/>
    </source>
</evidence>
<comment type="similarity">
    <text evidence="1">Belongs to the NmrA-type oxidoreductase family.</text>
</comment>
<dbReference type="EMBL" id="CP043641">
    <property type="protein sequence ID" value="QNE36406.1"/>
    <property type="molecule type" value="Genomic_DNA"/>
</dbReference>
<protein>
    <submittedName>
        <fullName evidence="4">NmrA/HSCARG family protein</fullName>
    </submittedName>
</protein>
<dbReference type="InterPro" id="IPR036291">
    <property type="entry name" value="NAD(P)-bd_dom_sf"/>
</dbReference>
<dbReference type="Gene3D" id="3.90.25.10">
    <property type="entry name" value="UDP-galactose 4-epimerase, domain 1"/>
    <property type="match status" value="1"/>
</dbReference>
<dbReference type="KEGG" id="lse:F1C12_15655"/>
<name>A0A7G6YD41_9MICO</name>
<dbReference type="Gene3D" id="3.40.50.720">
    <property type="entry name" value="NAD(P)-binding Rossmann-like Domain"/>
    <property type="match status" value="1"/>
</dbReference>
<dbReference type="InterPro" id="IPR008030">
    <property type="entry name" value="NmrA-like"/>
</dbReference>